<dbReference type="AlphaFoldDB" id="A0A5C4TAJ5"/>
<dbReference type="InterPro" id="IPR050204">
    <property type="entry name" value="AraC_XylS_family_regulators"/>
</dbReference>
<keyword evidence="2" id="KW-0238">DNA-binding</keyword>
<name>A0A5C4TAJ5_9BACL</name>
<dbReference type="InterPro" id="IPR003313">
    <property type="entry name" value="AraC-bd"/>
</dbReference>
<dbReference type="Proteomes" id="UP000307943">
    <property type="component" value="Unassembled WGS sequence"/>
</dbReference>
<dbReference type="SUPFAM" id="SSF46689">
    <property type="entry name" value="Homeodomain-like"/>
    <property type="match status" value="2"/>
</dbReference>
<keyword evidence="3" id="KW-0010">Activator</keyword>
<dbReference type="PROSITE" id="PS01124">
    <property type="entry name" value="HTH_ARAC_FAMILY_2"/>
    <property type="match status" value="1"/>
</dbReference>
<evidence type="ECO:0000313" key="6">
    <source>
        <dbReference type="EMBL" id="TNJ65467.1"/>
    </source>
</evidence>
<dbReference type="OrthoDB" id="2631408at2"/>
<dbReference type="SUPFAM" id="SSF51215">
    <property type="entry name" value="Regulatory protein AraC"/>
    <property type="match status" value="1"/>
</dbReference>
<keyword evidence="1" id="KW-0805">Transcription regulation</keyword>
<evidence type="ECO:0000313" key="7">
    <source>
        <dbReference type="Proteomes" id="UP000307943"/>
    </source>
</evidence>
<evidence type="ECO:0000256" key="1">
    <source>
        <dbReference type="ARBA" id="ARBA00023015"/>
    </source>
</evidence>
<evidence type="ECO:0000256" key="3">
    <source>
        <dbReference type="ARBA" id="ARBA00023159"/>
    </source>
</evidence>
<evidence type="ECO:0000256" key="4">
    <source>
        <dbReference type="ARBA" id="ARBA00023163"/>
    </source>
</evidence>
<dbReference type="InterPro" id="IPR014710">
    <property type="entry name" value="RmlC-like_jellyroll"/>
</dbReference>
<comment type="caution">
    <text evidence="6">The sequence shown here is derived from an EMBL/GenBank/DDBJ whole genome shotgun (WGS) entry which is preliminary data.</text>
</comment>
<dbReference type="PANTHER" id="PTHR46796">
    <property type="entry name" value="HTH-TYPE TRANSCRIPTIONAL ACTIVATOR RHAS-RELATED"/>
    <property type="match status" value="1"/>
</dbReference>
<organism evidence="6 7">
    <name type="scientific">Paenibacillus hemerocallicola</name>
    <dbReference type="NCBI Taxonomy" id="1172614"/>
    <lineage>
        <taxon>Bacteria</taxon>
        <taxon>Bacillati</taxon>
        <taxon>Bacillota</taxon>
        <taxon>Bacilli</taxon>
        <taxon>Bacillales</taxon>
        <taxon>Paenibacillaceae</taxon>
        <taxon>Paenibacillus</taxon>
    </lineage>
</organism>
<dbReference type="Pfam" id="PF12833">
    <property type="entry name" value="HTH_18"/>
    <property type="match status" value="1"/>
</dbReference>
<dbReference type="Gene3D" id="2.60.120.10">
    <property type="entry name" value="Jelly Rolls"/>
    <property type="match status" value="1"/>
</dbReference>
<dbReference type="GO" id="GO:0003700">
    <property type="term" value="F:DNA-binding transcription factor activity"/>
    <property type="evidence" value="ECO:0007669"/>
    <property type="project" value="InterPro"/>
</dbReference>
<accession>A0A5C4TAJ5</accession>
<dbReference type="SMART" id="SM00342">
    <property type="entry name" value="HTH_ARAC"/>
    <property type="match status" value="1"/>
</dbReference>
<dbReference type="GO" id="GO:0043565">
    <property type="term" value="F:sequence-specific DNA binding"/>
    <property type="evidence" value="ECO:0007669"/>
    <property type="project" value="InterPro"/>
</dbReference>
<keyword evidence="7" id="KW-1185">Reference proteome</keyword>
<proteinExistence type="predicted"/>
<sequence>MNITAIMRRSVGIGKRGEPFMLAQVDFTFKRSRIAGTYMRLHQHRCHELVYYETGSGLTRLNGTEYRYERNTYAVISPAMPHDEYRDEDTEVICIGFSLASRELPVLQPGLYRDSSASPILLALVDIMAELRDKPAYYDQKLQLRISEMVIEHLRNVASCEAGRPEDNLVYARTFMDENFNQKISVKELADLSGYSYDHFRHLFKARFGLSPIQYLIDRRLERARSLLLHTDLPLSSITNACGFSNDGQFCTLFKREIGETPLSFRQNRYSNTLYSSSS</sequence>
<dbReference type="InterPro" id="IPR018062">
    <property type="entry name" value="HTH_AraC-typ_CS"/>
</dbReference>
<dbReference type="InterPro" id="IPR009057">
    <property type="entry name" value="Homeodomain-like_sf"/>
</dbReference>
<dbReference type="PROSITE" id="PS00041">
    <property type="entry name" value="HTH_ARAC_FAMILY_1"/>
    <property type="match status" value="1"/>
</dbReference>
<feature type="domain" description="HTH araC/xylS-type" evidence="5">
    <location>
        <begin position="170"/>
        <end position="268"/>
    </location>
</feature>
<dbReference type="Gene3D" id="1.10.10.60">
    <property type="entry name" value="Homeodomain-like"/>
    <property type="match status" value="2"/>
</dbReference>
<protein>
    <submittedName>
        <fullName evidence="6">Helix-turn-helix domain-containing protein</fullName>
    </submittedName>
</protein>
<dbReference type="PANTHER" id="PTHR46796:SF6">
    <property type="entry name" value="ARAC SUBFAMILY"/>
    <property type="match status" value="1"/>
</dbReference>
<evidence type="ECO:0000259" key="5">
    <source>
        <dbReference type="PROSITE" id="PS01124"/>
    </source>
</evidence>
<gene>
    <name evidence="6" type="ORF">FE784_14700</name>
</gene>
<keyword evidence="4" id="KW-0804">Transcription</keyword>
<dbReference type="InterPro" id="IPR037923">
    <property type="entry name" value="HTH-like"/>
</dbReference>
<reference evidence="6 7" key="1">
    <citation type="submission" date="2019-05" db="EMBL/GenBank/DDBJ databases">
        <title>We sequenced the genome of Paenibacillus hemerocallicola KCTC 33185 for further insight into its adaptation and study the phylogeny of Paenibacillus.</title>
        <authorList>
            <person name="Narsing Rao M.P."/>
        </authorList>
    </citation>
    <scope>NUCLEOTIDE SEQUENCE [LARGE SCALE GENOMIC DNA]</scope>
    <source>
        <strain evidence="6 7">KCTC 33185</strain>
    </source>
</reference>
<evidence type="ECO:0000256" key="2">
    <source>
        <dbReference type="ARBA" id="ARBA00023125"/>
    </source>
</evidence>
<dbReference type="Pfam" id="PF02311">
    <property type="entry name" value="AraC_binding"/>
    <property type="match status" value="1"/>
</dbReference>
<dbReference type="EMBL" id="VDCQ01000018">
    <property type="protein sequence ID" value="TNJ65467.1"/>
    <property type="molecule type" value="Genomic_DNA"/>
</dbReference>
<dbReference type="InterPro" id="IPR018060">
    <property type="entry name" value="HTH_AraC"/>
</dbReference>